<dbReference type="GO" id="GO:0032259">
    <property type="term" value="P:methylation"/>
    <property type="evidence" value="ECO:0007669"/>
    <property type="project" value="UniProtKB-KW"/>
</dbReference>
<dbReference type="PANTHER" id="PTHR43861">
    <property type="entry name" value="TRANS-ACONITATE 2-METHYLTRANSFERASE-RELATED"/>
    <property type="match status" value="1"/>
</dbReference>
<accession>A0A3N4MBQ5</accession>
<dbReference type="CDD" id="cd02440">
    <property type="entry name" value="AdoMet_MTases"/>
    <property type="match status" value="1"/>
</dbReference>
<name>A0A3N4MBQ5_9BACT</name>
<evidence type="ECO:0000313" key="1">
    <source>
        <dbReference type="EMBL" id="RPD40835.1"/>
    </source>
</evidence>
<sequence length="268" mass="30989">MSLPQHTDATLRYQQQVENSRNYVLPFIAREFPDLRGLRVMEIGCGEGGVLTPFLEQGCDCVGVDLWPERIELAKGFLGSYAESGQLRLIAKNIYDVDFFGEFRHAFDIIILKDAIEHIPDQHKLIAYLKELLSPGGQAYFGFPPWYMPHGGHQQICQSRVLSFLPYIHLLPRPLYRGLLKAAGESQGTIQELMELVDTGISIERFEKIAKETGYDITQRKYYLINPIYKYKFKLQPREQFGWMKGIPFVRNFFTTCMYYMIKPKAAQ</sequence>
<gene>
    <name evidence="1" type="ORF">EG028_12455</name>
</gene>
<reference evidence="2" key="1">
    <citation type="submission" date="2018-11" db="EMBL/GenBank/DDBJ databases">
        <title>Chitinophaga lutea sp.nov., isolate from arsenic contaminated soil.</title>
        <authorList>
            <person name="Zong Y."/>
        </authorList>
    </citation>
    <scope>NUCLEOTIDE SEQUENCE [LARGE SCALE GENOMIC DNA]</scope>
    <source>
        <strain evidence="2">YLT18</strain>
    </source>
</reference>
<dbReference type="Proteomes" id="UP000279089">
    <property type="component" value="Unassembled WGS sequence"/>
</dbReference>
<evidence type="ECO:0000313" key="2">
    <source>
        <dbReference type="Proteomes" id="UP000279089"/>
    </source>
</evidence>
<dbReference type="AlphaFoldDB" id="A0A3N4MBQ5"/>
<dbReference type="EMBL" id="RMBX01000006">
    <property type="protein sequence ID" value="RPD40835.1"/>
    <property type="molecule type" value="Genomic_DNA"/>
</dbReference>
<dbReference type="OrthoDB" id="323463at2"/>
<comment type="caution">
    <text evidence="1">The sequence shown here is derived from an EMBL/GenBank/DDBJ whole genome shotgun (WGS) entry which is preliminary data.</text>
</comment>
<keyword evidence="2" id="KW-1185">Reference proteome</keyword>
<dbReference type="Pfam" id="PF13489">
    <property type="entry name" value="Methyltransf_23"/>
    <property type="match status" value="1"/>
</dbReference>
<dbReference type="PANTHER" id="PTHR43861:SF1">
    <property type="entry name" value="TRANS-ACONITATE 2-METHYLTRANSFERASE"/>
    <property type="match status" value="1"/>
</dbReference>
<dbReference type="InterPro" id="IPR029063">
    <property type="entry name" value="SAM-dependent_MTases_sf"/>
</dbReference>
<dbReference type="GO" id="GO:0008168">
    <property type="term" value="F:methyltransferase activity"/>
    <property type="evidence" value="ECO:0007669"/>
    <property type="project" value="UniProtKB-KW"/>
</dbReference>
<keyword evidence="1" id="KW-0808">Transferase</keyword>
<keyword evidence="1" id="KW-0489">Methyltransferase</keyword>
<protein>
    <submittedName>
        <fullName evidence="1">Class I SAM-dependent methyltransferase</fullName>
    </submittedName>
</protein>
<dbReference type="SUPFAM" id="SSF53335">
    <property type="entry name" value="S-adenosyl-L-methionine-dependent methyltransferases"/>
    <property type="match status" value="1"/>
</dbReference>
<dbReference type="RefSeq" id="WP_120516859.1">
    <property type="nucleotide sequence ID" value="NZ_QXZY01000007.1"/>
</dbReference>
<organism evidence="1 2">
    <name type="scientific">Chitinophaga barathri</name>
    <dbReference type="NCBI Taxonomy" id="1647451"/>
    <lineage>
        <taxon>Bacteria</taxon>
        <taxon>Pseudomonadati</taxon>
        <taxon>Bacteroidota</taxon>
        <taxon>Chitinophagia</taxon>
        <taxon>Chitinophagales</taxon>
        <taxon>Chitinophagaceae</taxon>
        <taxon>Chitinophaga</taxon>
    </lineage>
</organism>
<proteinExistence type="predicted"/>
<dbReference type="Gene3D" id="3.40.50.150">
    <property type="entry name" value="Vaccinia Virus protein VP39"/>
    <property type="match status" value="1"/>
</dbReference>